<comment type="caution">
    <text evidence="2">The sequence shown here is derived from an EMBL/GenBank/DDBJ whole genome shotgun (WGS) entry which is preliminary data.</text>
</comment>
<name>A0ABR3R781_9PLEO</name>
<evidence type="ECO:0000313" key="2">
    <source>
        <dbReference type="EMBL" id="KAL1600300.1"/>
    </source>
</evidence>
<keyword evidence="3" id="KW-1185">Reference proteome</keyword>
<organism evidence="2 3">
    <name type="scientific">Nothophoma quercina</name>
    <dbReference type="NCBI Taxonomy" id="749835"/>
    <lineage>
        <taxon>Eukaryota</taxon>
        <taxon>Fungi</taxon>
        <taxon>Dikarya</taxon>
        <taxon>Ascomycota</taxon>
        <taxon>Pezizomycotina</taxon>
        <taxon>Dothideomycetes</taxon>
        <taxon>Pleosporomycetidae</taxon>
        <taxon>Pleosporales</taxon>
        <taxon>Pleosporineae</taxon>
        <taxon>Didymellaceae</taxon>
        <taxon>Nothophoma</taxon>
    </lineage>
</organism>
<proteinExistence type="predicted"/>
<protein>
    <submittedName>
        <fullName evidence="2">Uncharacterized protein</fullName>
    </submittedName>
</protein>
<feature type="compositionally biased region" description="Polar residues" evidence="1">
    <location>
        <begin position="185"/>
        <end position="210"/>
    </location>
</feature>
<sequence length="251" mass="27808">MTKPAKQAQNPLNSIFTSVIVDSVDFISFDEPWLSELTGLWKPEKLDLGSTEALSSFKPTSLQVYTRHSRGLWQPTHSSTFIVMKSICNHRTLLTDTIEPIAHCPTLEAAYQALNTLMEKLPDAVLIEKRFKEPAWGYFKIVSEKRMHTFWVKEVGHARTLNWMDLDVDDSLVREDSTVGDAASGTASDGSVSDTSNHSDATIVIGSTTVDDMPTRRPNGIVPDGYVVEDHARSAPGMVGGLRHVFVGHRI</sequence>
<dbReference type="Proteomes" id="UP001521222">
    <property type="component" value="Unassembled WGS sequence"/>
</dbReference>
<feature type="region of interest" description="Disordered" evidence="1">
    <location>
        <begin position="180"/>
        <end position="218"/>
    </location>
</feature>
<accession>A0ABR3R781</accession>
<gene>
    <name evidence="2" type="ORF">SLS59_005926</name>
</gene>
<reference evidence="2 3" key="1">
    <citation type="submission" date="2024-02" db="EMBL/GenBank/DDBJ databases">
        <title>De novo assembly and annotation of 12 fungi associated with fruit tree decline syndrome in Ontario, Canada.</title>
        <authorList>
            <person name="Sulman M."/>
            <person name="Ellouze W."/>
            <person name="Ilyukhin E."/>
        </authorList>
    </citation>
    <scope>NUCLEOTIDE SEQUENCE [LARGE SCALE GENOMIC DNA]</scope>
    <source>
        <strain evidence="2 3">M97-236</strain>
    </source>
</reference>
<dbReference type="EMBL" id="JAKIXB020000018">
    <property type="protein sequence ID" value="KAL1600300.1"/>
    <property type="molecule type" value="Genomic_DNA"/>
</dbReference>
<evidence type="ECO:0000256" key="1">
    <source>
        <dbReference type="SAM" id="MobiDB-lite"/>
    </source>
</evidence>
<evidence type="ECO:0000313" key="3">
    <source>
        <dbReference type="Proteomes" id="UP001521222"/>
    </source>
</evidence>